<dbReference type="RefSeq" id="WP_261759405.1">
    <property type="nucleotide sequence ID" value="NZ_CP104562.2"/>
</dbReference>
<keyword evidence="1" id="KW-0479">Metal-binding</keyword>
<evidence type="ECO:0000256" key="2">
    <source>
        <dbReference type="SAM" id="MobiDB-lite"/>
    </source>
</evidence>
<reference evidence="4" key="1">
    <citation type="submission" date="2022-10" db="EMBL/GenBank/DDBJ databases">
        <title>Characterization and whole genome sequencing of a new Roseateles species, isolated from fresh water.</title>
        <authorList>
            <person name="Guliayeva D.Y."/>
            <person name="Akhremchuk A.E."/>
            <person name="Sikolenko M.A."/>
            <person name="Valentovich L.N."/>
            <person name="Sidarenka A.V."/>
        </authorList>
    </citation>
    <scope>NUCLEOTIDE SEQUENCE</scope>
    <source>
        <strain evidence="4">BIM B-1768</strain>
    </source>
</reference>
<feature type="region of interest" description="Disordered" evidence="2">
    <location>
        <begin position="785"/>
        <end position="823"/>
    </location>
</feature>
<evidence type="ECO:0000256" key="1">
    <source>
        <dbReference type="PROSITE-ProRule" id="PRU00325"/>
    </source>
</evidence>
<dbReference type="EMBL" id="CP104562">
    <property type="protein sequence ID" value="UXH79585.1"/>
    <property type="molecule type" value="Genomic_DNA"/>
</dbReference>
<feature type="region of interest" description="Disordered" evidence="2">
    <location>
        <begin position="107"/>
        <end position="170"/>
    </location>
</feature>
<keyword evidence="5" id="KW-1185">Reference proteome</keyword>
<feature type="compositionally biased region" description="Low complexity" evidence="2">
    <location>
        <begin position="114"/>
        <end position="160"/>
    </location>
</feature>
<proteinExistence type="predicted"/>
<feature type="compositionally biased region" description="Acidic residues" evidence="2">
    <location>
        <begin position="811"/>
        <end position="823"/>
    </location>
</feature>
<keyword evidence="1" id="KW-0863">Zinc-finger</keyword>
<dbReference type="Proteomes" id="UP001064933">
    <property type="component" value="Chromosome"/>
</dbReference>
<name>A0ABY6B331_9BURK</name>
<evidence type="ECO:0000313" key="5">
    <source>
        <dbReference type="Proteomes" id="UP001064933"/>
    </source>
</evidence>
<keyword evidence="1" id="KW-0862">Zinc</keyword>
<feature type="domain" description="SWIM-type" evidence="3">
    <location>
        <begin position="68"/>
        <end position="101"/>
    </location>
</feature>
<dbReference type="InterPro" id="IPR007527">
    <property type="entry name" value="Znf_SWIM"/>
</dbReference>
<accession>A0ABY6B331</accession>
<organism evidence="4 5">
    <name type="scientific">Roseateles amylovorans</name>
    <dbReference type="NCBI Taxonomy" id="2978473"/>
    <lineage>
        <taxon>Bacteria</taxon>
        <taxon>Pseudomonadati</taxon>
        <taxon>Pseudomonadota</taxon>
        <taxon>Betaproteobacteria</taxon>
        <taxon>Burkholderiales</taxon>
        <taxon>Sphaerotilaceae</taxon>
        <taxon>Roseateles</taxon>
    </lineage>
</organism>
<evidence type="ECO:0000313" key="4">
    <source>
        <dbReference type="EMBL" id="UXH79585.1"/>
    </source>
</evidence>
<protein>
    <recommendedName>
        <fullName evidence="3">SWIM-type domain-containing protein</fullName>
    </recommendedName>
</protein>
<evidence type="ECO:0000259" key="3">
    <source>
        <dbReference type="PROSITE" id="PS50966"/>
    </source>
</evidence>
<gene>
    <name evidence="4" type="ORF">N4261_06605</name>
</gene>
<dbReference type="PROSITE" id="PS50966">
    <property type="entry name" value="ZF_SWIM"/>
    <property type="match status" value="1"/>
</dbReference>
<sequence>MSRLRSQLATQLSRYDEDAFAALANKGLLRRALKDLEKTPVTEADVQALGPDEAAGPGPALLIHTGGQQVRLDARGPAQAVCGCPASGVCQHILAAAIGLQRLGAGGDGGGDAASGSTLPADPSSAPDAGSSRSAPTATDTTRAAPAPAPATATTATGLPSSPPPLAPSVAGTIAEQTGEADDQPLDDLRQALLALPTDVLVRHAGKPGYRWAWQFVQDLSLERDFRVDGDRYLVLGFARPRVAFRYMGGGLDSLIIDTELPQPNKYRVAAVLALRLALGLAVAEPEAPKRRAARAAALDLGLDHALPPEAGTAQEASRARLMFSTRQLLAECLRLGLSHLSKGIQERLSTLAVWAQGAECHRLSRLLRRLADHVELLLARAGGADEHRLMDELAIGHALVDALARAAARGHVPVALVGRARTRYEGAGHLTLLGLGASPWRSASGYAGLTMIFWSPQERSFLSCTDARPASMRNFDPVARYAAPGPWRGLSSPAQASGRRVVLTGAQLNEQGRLSAAESTHAMVDDAGSHAAAVGSASEADALIAQLPVDEDWAALSRRYQADQRSLLAEPRPMADWAVLRPARCGPAVFQAERQTQVWPLFDAENRRLDAELIYQPRSAAAIERIEQLHELAPHTLVVGRLRPGASGLVIEPLSLITPTPGPSGRRVDALYFDPSPRGERLVTPQEVTGQRRRVTPTAAMPVAPVVMPSVLRDLRVWLCRQAERGVPVEQWPRWRTEAAAWADRAMGHGFSLFGRALPADVEVPVLMLRWHYLLMQCERLAGSQGHGGQEGDEAREVGEGGEGGVGGEGVDDVDVNDDARA</sequence>